<keyword evidence="3" id="KW-1185">Reference proteome</keyword>
<dbReference type="SUPFAM" id="SSF46689">
    <property type="entry name" value="Homeodomain-like"/>
    <property type="match status" value="1"/>
</dbReference>
<comment type="caution">
    <text evidence="1">The sequence shown here is derived from an EMBL/GenBank/DDBJ whole genome shotgun (WGS) entry which is preliminary data.</text>
</comment>
<accession>A0ABS7BUT3</accession>
<dbReference type="InterPro" id="IPR009057">
    <property type="entry name" value="Homeodomain-like_sf"/>
</dbReference>
<evidence type="ECO:0000313" key="2">
    <source>
        <dbReference type="EMBL" id="MBW7459706.1"/>
    </source>
</evidence>
<dbReference type="EMBL" id="JAHZIK010001784">
    <property type="protein sequence ID" value="MBW7459706.1"/>
    <property type="molecule type" value="Genomic_DNA"/>
</dbReference>
<proteinExistence type="predicted"/>
<dbReference type="Pfam" id="PF01527">
    <property type="entry name" value="HTH_Tnp_1"/>
    <property type="match status" value="1"/>
</dbReference>
<sequence>GIFMQRRRFTIEFKQQLIQEASEIGNASQVARRHGVDPKMLYRWIKQTEHADWKNTDPALKAVKVYTPSPHEFRSLEGENKQLKELLGEKDLEIAILRDLIKKQNPAYRTKLK</sequence>
<reference evidence="1 3" key="1">
    <citation type="submission" date="2021-07" db="EMBL/GenBank/DDBJ databases">
        <title>Paenibacillus radiodurans sp. nov., isolated from the southeastern edge of Tengger Desert.</title>
        <authorList>
            <person name="Zhang G."/>
        </authorList>
    </citation>
    <scope>NUCLEOTIDE SEQUENCE [LARGE SCALE GENOMIC DNA]</scope>
    <source>
        <strain evidence="1 3">CCM 7311</strain>
    </source>
</reference>
<feature type="non-terminal residue" evidence="1">
    <location>
        <position position="1"/>
    </location>
</feature>
<evidence type="ECO:0000313" key="3">
    <source>
        <dbReference type="Proteomes" id="UP001519887"/>
    </source>
</evidence>
<dbReference type="Proteomes" id="UP001519887">
    <property type="component" value="Unassembled WGS sequence"/>
</dbReference>
<organism evidence="1 3">
    <name type="scientific">Paenibacillus sepulcri</name>
    <dbReference type="NCBI Taxonomy" id="359917"/>
    <lineage>
        <taxon>Bacteria</taxon>
        <taxon>Bacillati</taxon>
        <taxon>Bacillota</taxon>
        <taxon>Bacilli</taxon>
        <taxon>Bacillales</taxon>
        <taxon>Paenibacillaceae</taxon>
        <taxon>Paenibacillus</taxon>
    </lineage>
</organism>
<dbReference type="Gene3D" id="1.10.10.60">
    <property type="entry name" value="Homeodomain-like"/>
    <property type="match status" value="1"/>
</dbReference>
<gene>
    <name evidence="1" type="ORF">K0U00_00005</name>
    <name evidence="2" type="ORF">K0U00_37170</name>
</gene>
<dbReference type="PANTHER" id="PTHR33215:SF13">
    <property type="entry name" value="PROTEIN DISTAL ANTENNA"/>
    <property type="match status" value="1"/>
</dbReference>
<dbReference type="InterPro" id="IPR051839">
    <property type="entry name" value="RD_transcriptional_regulator"/>
</dbReference>
<name>A0ABS7BUT3_9BACL</name>
<dbReference type="InterPro" id="IPR002514">
    <property type="entry name" value="Transposase_8"/>
</dbReference>
<dbReference type="EMBL" id="JAHZIK010000001">
    <property type="protein sequence ID" value="MBW7452421.1"/>
    <property type="molecule type" value="Genomic_DNA"/>
</dbReference>
<protein>
    <submittedName>
        <fullName evidence="1">Transposase</fullName>
    </submittedName>
</protein>
<evidence type="ECO:0000313" key="1">
    <source>
        <dbReference type="EMBL" id="MBW7452421.1"/>
    </source>
</evidence>
<dbReference type="PANTHER" id="PTHR33215">
    <property type="entry name" value="PROTEIN DISTAL ANTENNA"/>
    <property type="match status" value="1"/>
</dbReference>